<keyword evidence="2" id="KW-0812">Transmembrane</keyword>
<dbReference type="RefSeq" id="WP_198060664.1">
    <property type="nucleotide sequence ID" value="NZ_CP065856.1"/>
</dbReference>
<gene>
    <name evidence="3" type="ORF">I7X12_13920</name>
</gene>
<feature type="transmembrane region" description="Helical" evidence="2">
    <location>
        <begin position="12"/>
        <end position="35"/>
    </location>
</feature>
<accession>A0A7T3KU29</accession>
<feature type="compositionally biased region" description="Acidic residues" evidence="1">
    <location>
        <begin position="278"/>
        <end position="292"/>
    </location>
</feature>
<evidence type="ECO:0000313" key="3">
    <source>
        <dbReference type="EMBL" id="QPV61842.1"/>
    </source>
</evidence>
<dbReference type="EMBL" id="CP065856">
    <property type="protein sequence ID" value="QPV61842.1"/>
    <property type="molecule type" value="Genomic_DNA"/>
</dbReference>
<reference evidence="3 4" key="1">
    <citation type="submission" date="2020-12" db="EMBL/GenBank/DDBJ databases">
        <title>Halosimplex halophilum sp. nov. and Halosimplex salinum sp. nov., two new members of the genus Halosimplex.</title>
        <authorList>
            <person name="Cui H.L."/>
        </authorList>
    </citation>
    <scope>NUCLEOTIDE SEQUENCE [LARGE SCALE GENOMIC DNA]</scope>
    <source>
        <strain evidence="3 4">YGH94</strain>
    </source>
</reference>
<protein>
    <submittedName>
        <fullName evidence="3">Uncharacterized protein</fullName>
    </submittedName>
</protein>
<feature type="transmembrane region" description="Helical" evidence="2">
    <location>
        <begin position="210"/>
        <end position="231"/>
    </location>
</feature>
<keyword evidence="2" id="KW-0472">Membrane</keyword>
<feature type="transmembrane region" description="Helical" evidence="2">
    <location>
        <begin position="251"/>
        <end position="273"/>
    </location>
</feature>
<feature type="transmembrane region" description="Helical" evidence="2">
    <location>
        <begin position="47"/>
        <end position="72"/>
    </location>
</feature>
<dbReference type="GeneID" id="60589611"/>
<proteinExistence type="predicted"/>
<keyword evidence="4" id="KW-1185">Reference proteome</keyword>
<evidence type="ECO:0000313" key="4">
    <source>
        <dbReference type="Proteomes" id="UP000595001"/>
    </source>
</evidence>
<dbReference type="PROSITE" id="PS51257">
    <property type="entry name" value="PROKAR_LIPOPROTEIN"/>
    <property type="match status" value="1"/>
</dbReference>
<dbReference type="AlphaFoldDB" id="A0A7T3KU29"/>
<dbReference type="Proteomes" id="UP000595001">
    <property type="component" value="Chromosome"/>
</dbReference>
<feature type="transmembrane region" description="Helical" evidence="2">
    <location>
        <begin position="180"/>
        <end position="198"/>
    </location>
</feature>
<organism evidence="3 4">
    <name type="scientific">Halosimplex litoreum</name>
    <dbReference type="NCBI Taxonomy" id="1198301"/>
    <lineage>
        <taxon>Archaea</taxon>
        <taxon>Methanobacteriati</taxon>
        <taxon>Methanobacteriota</taxon>
        <taxon>Stenosarchaea group</taxon>
        <taxon>Halobacteria</taxon>
        <taxon>Halobacteriales</taxon>
        <taxon>Haloarculaceae</taxon>
        <taxon>Halosimplex</taxon>
    </lineage>
</organism>
<evidence type="ECO:0000256" key="2">
    <source>
        <dbReference type="SAM" id="Phobius"/>
    </source>
</evidence>
<feature type="transmembrane region" description="Helical" evidence="2">
    <location>
        <begin position="123"/>
        <end position="141"/>
    </location>
</feature>
<dbReference type="OrthoDB" id="382144at2157"/>
<sequence length="309" mass="30348">MAPRPGSSTAGAVLWGMLAPFGTLAVLVGACGLGYREARHRDVGRTYLRYVGTVAGAGATVMLLVFVGGVVLGGSSGSAPFVGLLSLVTLLVGLPGVLTVAALAGVSLASTRGDDAPVRSTRELLPVAVGTGAVAGVGFVLESVADLATAAGGGVGVAASLPQFGSAGRTLVTYLQAGRLAGDLTLIGAGIVVGVLAVRRRGVAAPSRRFVGVVGAGALTGLLVAWAPVMYYVTSANAPTTDSVETAATALASAVVSTAAVAAFAVVAGVGVARFGTDEGDADGSEDTDGLDFEPVTETPASERSLRDH</sequence>
<feature type="region of interest" description="Disordered" evidence="1">
    <location>
        <begin position="278"/>
        <end position="309"/>
    </location>
</feature>
<name>A0A7T3KU29_9EURY</name>
<dbReference type="KEGG" id="hlt:I7X12_13920"/>
<feature type="transmembrane region" description="Helical" evidence="2">
    <location>
        <begin position="84"/>
        <end position="111"/>
    </location>
</feature>
<evidence type="ECO:0000256" key="1">
    <source>
        <dbReference type="SAM" id="MobiDB-lite"/>
    </source>
</evidence>
<keyword evidence="2" id="KW-1133">Transmembrane helix</keyword>